<protein>
    <submittedName>
        <fullName evidence="1">Acyl carrier protein</fullName>
    </submittedName>
</protein>
<dbReference type="OrthoDB" id="281559at2"/>
<keyword evidence="2" id="KW-1185">Reference proteome</keyword>
<reference evidence="1 2" key="1">
    <citation type="submission" date="2019-02" db="EMBL/GenBank/DDBJ databases">
        <title>Deep-cultivation of Planctomycetes and their phenomic and genomic characterization uncovers novel biology.</title>
        <authorList>
            <person name="Wiegand S."/>
            <person name="Jogler M."/>
            <person name="Boedeker C."/>
            <person name="Pinto D."/>
            <person name="Vollmers J."/>
            <person name="Rivas-Marin E."/>
            <person name="Kohn T."/>
            <person name="Peeters S.H."/>
            <person name="Heuer A."/>
            <person name="Rast P."/>
            <person name="Oberbeckmann S."/>
            <person name="Bunk B."/>
            <person name="Jeske O."/>
            <person name="Meyerdierks A."/>
            <person name="Storesund J.E."/>
            <person name="Kallscheuer N."/>
            <person name="Luecker S."/>
            <person name="Lage O.M."/>
            <person name="Pohl T."/>
            <person name="Merkel B.J."/>
            <person name="Hornburger P."/>
            <person name="Mueller R.-W."/>
            <person name="Bruemmer F."/>
            <person name="Labrenz M."/>
            <person name="Spormann A.M."/>
            <person name="Op den Camp H."/>
            <person name="Overmann J."/>
            <person name="Amann R."/>
            <person name="Jetten M.S.M."/>
            <person name="Mascher T."/>
            <person name="Medema M.H."/>
            <person name="Devos D.P."/>
            <person name="Kaster A.-K."/>
            <person name="Ovreas L."/>
            <person name="Rohde M."/>
            <person name="Galperin M.Y."/>
            <person name="Jogler C."/>
        </authorList>
    </citation>
    <scope>NUCLEOTIDE SEQUENCE [LARGE SCALE GENOMIC DNA]</scope>
    <source>
        <strain evidence="1 2">HG66A1</strain>
    </source>
</reference>
<dbReference type="EMBL" id="CP036266">
    <property type="protein sequence ID" value="QDT22460.1"/>
    <property type="molecule type" value="Genomic_DNA"/>
</dbReference>
<proteinExistence type="predicted"/>
<accession>A0A517PSV9</accession>
<evidence type="ECO:0000313" key="1">
    <source>
        <dbReference type="EMBL" id="QDT22460.1"/>
    </source>
</evidence>
<name>A0A517PSV9_9PLAN</name>
<sequence>MGIDYLDLLFRAEKRFDIKIPREKAHELLNNGNTSDPPSNAWTDIRVSDFVGLIETLVSEQNPEYNLEIFESVKQDIIECLHVEESEVTLDAWLYRDLGME</sequence>
<dbReference type="Proteomes" id="UP000320421">
    <property type="component" value="Chromosome"/>
</dbReference>
<dbReference type="RefSeq" id="WP_145188323.1">
    <property type="nucleotide sequence ID" value="NZ_CP036266.1"/>
</dbReference>
<evidence type="ECO:0000313" key="2">
    <source>
        <dbReference type="Proteomes" id="UP000320421"/>
    </source>
</evidence>
<dbReference type="AlphaFoldDB" id="A0A517PSV9"/>
<gene>
    <name evidence="1" type="ORF">HG66A1_42680</name>
</gene>
<organism evidence="1 2">
    <name type="scientific">Gimesia chilikensis</name>
    <dbReference type="NCBI Taxonomy" id="2605989"/>
    <lineage>
        <taxon>Bacteria</taxon>
        <taxon>Pseudomonadati</taxon>
        <taxon>Planctomycetota</taxon>
        <taxon>Planctomycetia</taxon>
        <taxon>Planctomycetales</taxon>
        <taxon>Planctomycetaceae</taxon>
        <taxon>Gimesia</taxon>
    </lineage>
</organism>